<organism evidence="1 2">
    <name type="scientific">Staphylococcus pseudoxylosus</name>
    <dbReference type="NCBI Taxonomy" id="2282419"/>
    <lineage>
        <taxon>Bacteria</taxon>
        <taxon>Bacillati</taxon>
        <taxon>Bacillota</taxon>
        <taxon>Bacilli</taxon>
        <taxon>Bacillales</taxon>
        <taxon>Staphylococcaceae</taxon>
        <taxon>Staphylococcus</taxon>
    </lineage>
</organism>
<dbReference type="Proteomes" id="UP000269505">
    <property type="component" value="Unassembled WGS sequence"/>
</dbReference>
<proteinExistence type="predicted"/>
<comment type="caution">
    <text evidence="1">The sequence shown here is derived from an EMBL/GenBank/DDBJ whole genome shotgun (WGS) entry which is preliminary data.</text>
</comment>
<accession>A0AAQ0MJK2</accession>
<dbReference type="AlphaFoldDB" id="A0AAQ0MJK2"/>
<dbReference type="RefSeq" id="WP_122062621.1">
    <property type="nucleotide sequence ID" value="NZ_JAHCSS010000003.1"/>
</dbReference>
<keyword evidence="2" id="KW-1185">Reference proteome</keyword>
<evidence type="ECO:0008006" key="3">
    <source>
        <dbReference type="Google" id="ProtNLM"/>
    </source>
</evidence>
<evidence type="ECO:0000313" key="2">
    <source>
        <dbReference type="Proteomes" id="UP000269505"/>
    </source>
</evidence>
<sequence>MIDILNTVYNVLIKDEVLTEVLNIKNIKFNDYPDVKDISQPYVVIDDFDDPKPEVYYDGDRVAQSYIVQIDVFVKQSDDYNARLRRNEISQRISDLLWNHLKMGQVSNLGNEYDKQFALYRSTRRYEAIFYEEEK</sequence>
<protein>
    <recommendedName>
        <fullName evidence="3">DUF3168 domain-containing protein</fullName>
    </recommendedName>
</protein>
<gene>
    <name evidence="1" type="ORF">D9V42_01410</name>
</gene>
<evidence type="ECO:0000313" key="1">
    <source>
        <dbReference type="EMBL" id="RMI86479.1"/>
    </source>
</evidence>
<dbReference type="EMBL" id="RCVN01000001">
    <property type="protein sequence ID" value="RMI86479.1"/>
    <property type="molecule type" value="Genomic_DNA"/>
</dbReference>
<reference evidence="1 2" key="1">
    <citation type="submission" date="2018-10" db="EMBL/GenBank/DDBJ databases">
        <title>Staphylococcus pseudoxylosus sp. nov., isolated from bovine mastitis.</title>
        <authorList>
            <person name="Macfadyen A.C."/>
            <person name="Leroy S."/>
            <person name="Harrison E.M."/>
            <person name="Parkhill J."/>
            <person name="Holmes M.A."/>
            <person name="Paterson G.K."/>
        </authorList>
    </citation>
    <scope>NUCLEOTIDE SEQUENCE [LARGE SCALE GENOMIC DNA]</scope>
    <source>
        <strain evidence="1 2">S04009</strain>
    </source>
</reference>
<name>A0AAQ0MJK2_9STAP</name>